<sequence length="112" mass="12157">MRHWRAANACQAVRLRECPGLDGVKPEPRLSYEVRAVLDAQAMWLWLPENPLMCRSLVFSRGLGHALPAGQAAGPFTAALAELIALQANQLHIRLATMNAPPGNATPAPRAR</sequence>
<proteinExistence type="predicted"/>
<evidence type="ECO:0000313" key="1">
    <source>
        <dbReference type="EMBL" id="MBE1588693.1"/>
    </source>
</evidence>
<protein>
    <submittedName>
        <fullName evidence="1">Uncharacterized protein</fullName>
    </submittedName>
</protein>
<gene>
    <name evidence="1" type="ORF">H4W80_006951</name>
</gene>
<comment type="caution">
    <text evidence="1">The sequence shown here is derived from an EMBL/GenBank/DDBJ whole genome shotgun (WGS) entry which is preliminary data.</text>
</comment>
<name>A0ABR9M710_9ACTN</name>
<organism evidence="1 2">
    <name type="scientific">Nonomuraea angiospora</name>
    <dbReference type="NCBI Taxonomy" id="46172"/>
    <lineage>
        <taxon>Bacteria</taxon>
        <taxon>Bacillati</taxon>
        <taxon>Actinomycetota</taxon>
        <taxon>Actinomycetes</taxon>
        <taxon>Streptosporangiales</taxon>
        <taxon>Streptosporangiaceae</taxon>
        <taxon>Nonomuraea</taxon>
    </lineage>
</organism>
<accession>A0ABR9M710</accession>
<dbReference type="Proteomes" id="UP000633509">
    <property type="component" value="Unassembled WGS sequence"/>
</dbReference>
<keyword evidence="2" id="KW-1185">Reference proteome</keyword>
<dbReference type="EMBL" id="JADBEK010000001">
    <property type="protein sequence ID" value="MBE1588693.1"/>
    <property type="molecule type" value="Genomic_DNA"/>
</dbReference>
<evidence type="ECO:0000313" key="2">
    <source>
        <dbReference type="Proteomes" id="UP000633509"/>
    </source>
</evidence>
<reference evidence="1 2" key="1">
    <citation type="submission" date="2020-10" db="EMBL/GenBank/DDBJ databases">
        <title>Sequencing the genomes of 1000 actinobacteria strains.</title>
        <authorList>
            <person name="Klenk H.-P."/>
        </authorList>
    </citation>
    <scope>NUCLEOTIDE SEQUENCE [LARGE SCALE GENOMIC DNA]</scope>
    <source>
        <strain evidence="1 2">DSM 43173</strain>
    </source>
</reference>